<accession>A0A1M5SM63</accession>
<dbReference type="Proteomes" id="UP000184520">
    <property type="component" value="Unassembled WGS sequence"/>
</dbReference>
<dbReference type="OrthoDB" id="9799384at2"/>
<dbReference type="GO" id="GO:0003677">
    <property type="term" value="F:DNA binding"/>
    <property type="evidence" value="ECO:0007669"/>
    <property type="project" value="InterPro"/>
</dbReference>
<dbReference type="Gene3D" id="1.10.260.40">
    <property type="entry name" value="lambda repressor-like DNA-binding domains"/>
    <property type="match status" value="1"/>
</dbReference>
<dbReference type="Pfam" id="PF01381">
    <property type="entry name" value="HTH_3"/>
    <property type="match status" value="1"/>
</dbReference>
<dbReference type="SMART" id="SM00530">
    <property type="entry name" value="HTH_XRE"/>
    <property type="match status" value="1"/>
</dbReference>
<protein>
    <submittedName>
        <fullName evidence="2">Helix-turn-helix</fullName>
    </submittedName>
</protein>
<dbReference type="EMBL" id="FQWD01000010">
    <property type="protein sequence ID" value="SHH39622.1"/>
    <property type="molecule type" value="Genomic_DNA"/>
</dbReference>
<organism evidence="2 3">
    <name type="scientific">Marisediminitalea aggregata</name>
    <dbReference type="NCBI Taxonomy" id="634436"/>
    <lineage>
        <taxon>Bacteria</taxon>
        <taxon>Pseudomonadati</taxon>
        <taxon>Pseudomonadota</taxon>
        <taxon>Gammaproteobacteria</taxon>
        <taxon>Alteromonadales</taxon>
        <taxon>Alteromonadaceae</taxon>
        <taxon>Marisediminitalea</taxon>
    </lineage>
</organism>
<dbReference type="InterPro" id="IPR001387">
    <property type="entry name" value="Cro/C1-type_HTH"/>
</dbReference>
<keyword evidence="3" id="KW-1185">Reference proteome</keyword>
<dbReference type="AlphaFoldDB" id="A0A1M5SM63"/>
<dbReference type="STRING" id="634436.SAMN05216361_0029"/>
<dbReference type="CDD" id="cd00093">
    <property type="entry name" value="HTH_XRE"/>
    <property type="match status" value="1"/>
</dbReference>
<dbReference type="InterPro" id="IPR010982">
    <property type="entry name" value="Lambda_DNA-bd_dom_sf"/>
</dbReference>
<evidence type="ECO:0000259" key="1">
    <source>
        <dbReference type="PROSITE" id="PS50943"/>
    </source>
</evidence>
<sequence>MIGERIKSEREKLGFNQVDFAELAGAKRRTLIDWEKGSTAPNAFQLEMLSRQGVDIGYVVTGNRSVNTKRVADIVELIESLLIEHGRNVSPKGKARIIAGLLELEQESQQKVTASNVLPFVTAAGF</sequence>
<feature type="domain" description="HTH cro/C1-type" evidence="1">
    <location>
        <begin position="6"/>
        <end position="59"/>
    </location>
</feature>
<evidence type="ECO:0000313" key="2">
    <source>
        <dbReference type="EMBL" id="SHH39622.1"/>
    </source>
</evidence>
<dbReference type="RefSeq" id="WP_073325376.1">
    <property type="nucleotide sequence ID" value="NZ_FQWD01000010.1"/>
</dbReference>
<gene>
    <name evidence="2" type="ORF">SAMN05216361_0029</name>
</gene>
<name>A0A1M5SM63_9ALTE</name>
<dbReference type="SUPFAM" id="SSF47413">
    <property type="entry name" value="lambda repressor-like DNA-binding domains"/>
    <property type="match status" value="1"/>
</dbReference>
<dbReference type="PROSITE" id="PS50943">
    <property type="entry name" value="HTH_CROC1"/>
    <property type="match status" value="1"/>
</dbReference>
<evidence type="ECO:0000313" key="3">
    <source>
        <dbReference type="Proteomes" id="UP000184520"/>
    </source>
</evidence>
<reference evidence="3" key="1">
    <citation type="submission" date="2016-11" db="EMBL/GenBank/DDBJ databases">
        <authorList>
            <person name="Varghese N."/>
            <person name="Submissions S."/>
        </authorList>
    </citation>
    <scope>NUCLEOTIDE SEQUENCE [LARGE SCALE GENOMIC DNA]</scope>
    <source>
        <strain evidence="3">CGMCC 1.8995</strain>
    </source>
</reference>
<proteinExistence type="predicted"/>